<feature type="domain" description="TRAM" evidence="6">
    <location>
        <begin position="8"/>
        <end position="66"/>
    </location>
</feature>
<sequence>MKNKIKAALQLNGRYEVQIEKMAHEGQGIGKIDGITVFVEGAVPKEKCQIEIVKVKKDYAIGQVIKVLTPSPDRKVPQCINADKCGGCNLQHMTYEAQLLFKTSKVKDSLKRIGHIDAEVIDTIGMQQPWHYRNKSQYPVAKQGNSTVMGFYKKRSHDIVDLENCLIQHPISDKVMQIIKRWLTRYDISIYDELKHEGLIRHVMVRVGNKSKEVMAALIANGKEIPHTDDLIKMLQCDIPGFKSLILNINTKKTNVIMGEKNITLYGSPYIYDYIGDIKFRLSPLSFFQVNPIQAEVLYNKVLEYAGITQDEIVLDLYCGTGTITLFLAQKAKKAYGIELVSQAVADARLNAKINGINNAEFIEGAAEAVLPKMAEEGIKPDIIVVDPPRRGCDEKTLKTITKISPKKIIYVSCNPATLARDLRYLEDKGYKTQKAQPVDMFPQTSHVECVVLMTNVKNK</sequence>
<dbReference type="HOGENOM" id="CLU_014689_7_0_9"/>
<evidence type="ECO:0000256" key="5">
    <source>
        <dbReference type="PROSITE-ProRule" id="PRU10015"/>
    </source>
</evidence>
<dbReference type="FunFam" id="3.40.50.150:FF:000009">
    <property type="entry name" value="23S rRNA (Uracil(1939)-C(5))-methyltransferase RlmD"/>
    <property type="match status" value="1"/>
</dbReference>
<accession>L0S1D3</accession>
<feature type="binding site" evidence="4">
    <location>
        <position position="318"/>
    </location>
    <ligand>
        <name>S-adenosyl-L-methionine</name>
        <dbReference type="ChEBI" id="CHEBI:59789"/>
    </ligand>
</feature>
<keyword evidence="8" id="KW-1185">Reference proteome</keyword>
<dbReference type="Gene3D" id="2.40.50.1070">
    <property type="match status" value="1"/>
</dbReference>
<dbReference type="PANTHER" id="PTHR11061">
    <property type="entry name" value="RNA M5U METHYLTRANSFERASE"/>
    <property type="match status" value="1"/>
</dbReference>
<dbReference type="InterPro" id="IPR012340">
    <property type="entry name" value="NA-bd_OB-fold"/>
</dbReference>
<dbReference type="FunFam" id="2.40.50.140:FF:000097">
    <property type="entry name" value="23S rRNA (uracil(1939)-C(5))-methyltransferase RlmD"/>
    <property type="match status" value="1"/>
</dbReference>
<dbReference type="Proteomes" id="UP000010802">
    <property type="component" value="Chromosome"/>
</dbReference>
<dbReference type="Gene3D" id="3.40.50.150">
    <property type="entry name" value="Vaccinia Virus protein VP39"/>
    <property type="match status" value="1"/>
</dbReference>
<protein>
    <submittedName>
        <fullName evidence="7">RNA methyltransferase, TrmA family</fullName>
        <ecNumber evidence="7">2.1.1.189</ecNumber>
        <ecNumber evidence="7">2.1.1.190</ecNumber>
    </submittedName>
</protein>
<feature type="binding site" evidence="4">
    <location>
        <position position="339"/>
    </location>
    <ligand>
        <name>S-adenosyl-L-methionine</name>
        <dbReference type="ChEBI" id="CHEBI:59789"/>
    </ligand>
</feature>
<dbReference type="PROSITE" id="PS50926">
    <property type="entry name" value="TRAM"/>
    <property type="match status" value="1"/>
</dbReference>
<dbReference type="InterPro" id="IPR010280">
    <property type="entry name" value="U5_MeTrfase_fam"/>
</dbReference>
<dbReference type="PANTHER" id="PTHR11061:SF30">
    <property type="entry name" value="TRNA (URACIL(54)-C(5))-METHYLTRANSFERASE"/>
    <property type="match status" value="1"/>
</dbReference>
<keyword evidence="2 4" id="KW-0808">Transferase</keyword>
<feature type="active site" evidence="5">
    <location>
        <position position="414"/>
    </location>
</feature>
<dbReference type="Pfam" id="PF01938">
    <property type="entry name" value="TRAM"/>
    <property type="match status" value="1"/>
</dbReference>
<evidence type="ECO:0000259" key="6">
    <source>
        <dbReference type="PROSITE" id="PS50926"/>
    </source>
</evidence>
<feature type="active site" description="Nucleophile" evidence="4">
    <location>
        <position position="414"/>
    </location>
</feature>
<keyword evidence="3 4" id="KW-0949">S-adenosyl-L-methionine</keyword>
<dbReference type="eggNOG" id="COG2265">
    <property type="taxonomic scope" value="Bacteria"/>
</dbReference>
<dbReference type="OrthoDB" id="9804590at2"/>
<dbReference type="GO" id="GO:0070475">
    <property type="term" value="P:rRNA base methylation"/>
    <property type="evidence" value="ECO:0007669"/>
    <property type="project" value="TreeGrafter"/>
</dbReference>
<evidence type="ECO:0000313" key="8">
    <source>
        <dbReference type="Proteomes" id="UP000010802"/>
    </source>
</evidence>
<proteinExistence type="inferred from homology"/>
<dbReference type="KEGG" id="tep:TepRe1_0869"/>
<dbReference type="RefSeq" id="WP_013777967.1">
    <property type="nucleotide sequence ID" value="NC_015519.1"/>
</dbReference>
<dbReference type="STRING" id="1209989.TepRe1_0869"/>
<dbReference type="PATRIC" id="fig|1209989.3.peg.1040"/>
<accession>F4LXE2</accession>
<evidence type="ECO:0000256" key="1">
    <source>
        <dbReference type="ARBA" id="ARBA00022603"/>
    </source>
</evidence>
<organism evidence="7 8">
    <name type="scientific">Tepidanaerobacter acetatoxydans (strain DSM 21804 / JCM 16047 / Re1)</name>
    <dbReference type="NCBI Taxonomy" id="1209989"/>
    <lineage>
        <taxon>Bacteria</taxon>
        <taxon>Bacillati</taxon>
        <taxon>Bacillota</taxon>
        <taxon>Clostridia</taxon>
        <taxon>Thermosediminibacterales</taxon>
        <taxon>Tepidanaerobacteraceae</taxon>
        <taxon>Tepidanaerobacter</taxon>
    </lineage>
</organism>
<dbReference type="PROSITE" id="PS01230">
    <property type="entry name" value="TRMA_1"/>
    <property type="match status" value="1"/>
</dbReference>
<dbReference type="KEGG" id="tae:TepiRe1_0939"/>
<dbReference type="GO" id="GO:0070041">
    <property type="term" value="F:rRNA (uridine-C5-)-methyltransferase activity"/>
    <property type="evidence" value="ECO:0007669"/>
    <property type="project" value="UniProtKB-ARBA"/>
</dbReference>
<dbReference type="SUPFAM" id="SSF50249">
    <property type="entry name" value="Nucleic acid-binding proteins"/>
    <property type="match status" value="1"/>
</dbReference>
<dbReference type="EMBL" id="HF563609">
    <property type="protein sequence ID" value="CCP25658.1"/>
    <property type="molecule type" value="Genomic_DNA"/>
</dbReference>
<evidence type="ECO:0000256" key="3">
    <source>
        <dbReference type="ARBA" id="ARBA00022691"/>
    </source>
</evidence>
<dbReference type="InterPro" id="IPR030391">
    <property type="entry name" value="MeTrfase_TrmA_CS"/>
</dbReference>
<evidence type="ECO:0000256" key="4">
    <source>
        <dbReference type="PROSITE-ProRule" id="PRU01024"/>
    </source>
</evidence>
<dbReference type="EC" id="2.1.1.189" evidence="7"/>
<gene>
    <name evidence="7" type="primary">rlmCD</name>
    <name evidence="7" type="ordered locus">TEPIRE1_0939</name>
</gene>
<dbReference type="Pfam" id="PF05958">
    <property type="entry name" value="tRNA_U5-meth_tr"/>
    <property type="match status" value="1"/>
</dbReference>
<dbReference type="InterPro" id="IPR030390">
    <property type="entry name" value="MeTrfase_TrmA_AS"/>
</dbReference>
<dbReference type="PROSITE" id="PS51687">
    <property type="entry name" value="SAM_MT_RNA_M5U"/>
    <property type="match status" value="1"/>
</dbReference>
<dbReference type="InterPro" id="IPR002792">
    <property type="entry name" value="TRAM_dom"/>
</dbReference>
<evidence type="ECO:0000313" key="7">
    <source>
        <dbReference type="EMBL" id="CCP25658.1"/>
    </source>
</evidence>
<keyword evidence="1 4" id="KW-0489">Methyltransferase</keyword>
<reference evidence="8" key="1">
    <citation type="journal article" date="2013" name="Genome Announc.">
        <title>First genome sequence of a syntrophic acetate-oxidizing bacterium, Tepidanaerobacter acetatoxydans strain Re1.</title>
        <authorList>
            <person name="Manzoor S."/>
            <person name="Bongcam-Rudloff E."/>
            <person name="Schnurer A."/>
            <person name="Muller B."/>
        </authorList>
    </citation>
    <scope>NUCLEOTIDE SEQUENCE [LARGE SCALE GENOMIC DNA]</scope>
    <source>
        <strain evidence="8">Re1</strain>
    </source>
</reference>
<feature type="binding site" evidence="4">
    <location>
        <position position="387"/>
    </location>
    <ligand>
        <name>S-adenosyl-L-methionine</name>
        <dbReference type="ChEBI" id="CHEBI:59789"/>
    </ligand>
</feature>
<dbReference type="SUPFAM" id="SSF53335">
    <property type="entry name" value="S-adenosyl-L-methionine-dependent methyltransferases"/>
    <property type="match status" value="1"/>
</dbReference>
<feature type="binding site" evidence="4">
    <location>
        <position position="289"/>
    </location>
    <ligand>
        <name>S-adenosyl-L-methionine</name>
        <dbReference type="ChEBI" id="CHEBI:59789"/>
    </ligand>
</feature>
<dbReference type="AlphaFoldDB" id="F4LXE2"/>
<dbReference type="FunFam" id="2.40.50.1070:FF:000003">
    <property type="entry name" value="23S rRNA (Uracil-5-)-methyltransferase RumA"/>
    <property type="match status" value="1"/>
</dbReference>
<dbReference type="PROSITE" id="PS01231">
    <property type="entry name" value="TRMA_2"/>
    <property type="match status" value="1"/>
</dbReference>
<dbReference type="EC" id="2.1.1.190" evidence="7"/>
<evidence type="ECO:0000256" key="2">
    <source>
        <dbReference type="ARBA" id="ARBA00022679"/>
    </source>
</evidence>
<dbReference type="InterPro" id="IPR029063">
    <property type="entry name" value="SAM-dependent_MTases_sf"/>
</dbReference>
<dbReference type="CDD" id="cd02440">
    <property type="entry name" value="AdoMet_MTases"/>
    <property type="match status" value="1"/>
</dbReference>
<name>F4LXE2_TEPAE</name>
<comment type="similarity">
    <text evidence="4">Belongs to the class I-like SAM-binding methyltransferase superfamily. RNA M5U methyltransferase family.</text>
</comment>
<dbReference type="Gene3D" id="2.40.50.140">
    <property type="entry name" value="Nucleic acid-binding proteins"/>
    <property type="match status" value="1"/>
</dbReference>
<dbReference type="NCBIfam" id="TIGR00479">
    <property type="entry name" value="rumA"/>
    <property type="match status" value="1"/>
</dbReference>